<gene>
    <name evidence="1" type="primary">PARPA_02967.1 scaffold 5990</name>
</gene>
<reference evidence="1 2" key="1">
    <citation type="submission" date="2014-09" db="EMBL/GenBank/DDBJ databases">
        <authorList>
            <person name="Ellenberger Sabrina"/>
        </authorList>
    </citation>
    <scope>NUCLEOTIDE SEQUENCE [LARGE SCALE GENOMIC DNA]</scope>
    <source>
        <strain evidence="1 2">CBS 412.66</strain>
    </source>
</reference>
<dbReference type="AlphaFoldDB" id="A0A0B7N280"/>
<proteinExistence type="predicted"/>
<dbReference type="OrthoDB" id="2429280at2759"/>
<keyword evidence="2" id="KW-1185">Reference proteome</keyword>
<evidence type="ECO:0000313" key="2">
    <source>
        <dbReference type="Proteomes" id="UP000054107"/>
    </source>
</evidence>
<sequence length="89" mass="9952">MRVQQALQSNDETLASELQHFADYLRQVDQGVIPTITLPENMPSNLIPIPHNMLLPGDNLLNLIRSIYFDIASGALDADYFVDKSILTP</sequence>
<name>A0A0B7N280_9FUNG</name>
<dbReference type="Proteomes" id="UP000054107">
    <property type="component" value="Unassembled WGS sequence"/>
</dbReference>
<dbReference type="EMBL" id="LN721622">
    <property type="protein sequence ID" value="CEP09473.1"/>
    <property type="molecule type" value="Genomic_DNA"/>
</dbReference>
<evidence type="ECO:0000313" key="1">
    <source>
        <dbReference type="EMBL" id="CEP09473.1"/>
    </source>
</evidence>
<protein>
    <submittedName>
        <fullName evidence="1">Uncharacterized protein</fullName>
    </submittedName>
</protein>
<accession>A0A0B7N280</accession>
<organism evidence="1 2">
    <name type="scientific">Parasitella parasitica</name>
    <dbReference type="NCBI Taxonomy" id="35722"/>
    <lineage>
        <taxon>Eukaryota</taxon>
        <taxon>Fungi</taxon>
        <taxon>Fungi incertae sedis</taxon>
        <taxon>Mucoromycota</taxon>
        <taxon>Mucoromycotina</taxon>
        <taxon>Mucoromycetes</taxon>
        <taxon>Mucorales</taxon>
        <taxon>Mucorineae</taxon>
        <taxon>Mucoraceae</taxon>
        <taxon>Parasitella</taxon>
    </lineage>
</organism>